<protein>
    <submittedName>
        <fullName evidence="3">Uncharacterized protein</fullName>
    </submittedName>
</protein>
<dbReference type="EMBL" id="JYDI01000157">
    <property type="protein sequence ID" value="KRY50148.1"/>
    <property type="molecule type" value="Genomic_DNA"/>
</dbReference>
<keyword evidence="4" id="KW-1185">Reference proteome</keyword>
<gene>
    <name evidence="2" type="ORF">T03_11204</name>
    <name evidence="3" type="ORF">T03_8874</name>
</gene>
<evidence type="ECO:0000313" key="3">
    <source>
        <dbReference type="EMBL" id="KRY56103.1"/>
    </source>
</evidence>
<evidence type="ECO:0000313" key="4">
    <source>
        <dbReference type="Proteomes" id="UP000054653"/>
    </source>
</evidence>
<reference evidence="3 4" key="1">
    <citation type="submission" date="2015-01" db="EMBL/GenBank/DDBJ databases">
        <title>Evolution of Trichinella species and genotypes.</title>
        <authorList>
            <person name="Korhonen P.K."/>
            <person name="Edoardo P."/>
            <person name="Giuseppe L.R."/>
            <person name="Gasser R.B."/>
        </authorList>
    </citation>
    <scope>NUCLEOTIDE SEQUENCE [LARGE SCALE GENOMIC DNA]</scope>
    <source>
        <strain evidence="3">ISS120</strain>
    </source>
</reference>
<sequence length="391" mass="43213">MRVRAECSASKNRWQPVASWSPSQNGQTRWMEATNAAAEDVTRSRPFLSALFESFRVASLLSPWLDALGLNSSGGDSESACSWANSRKFSKLSSDSVPDPTFKSQALCSLRGNFSFSPGIRASLHGSSPAWGSLPIAARHLSCLDAHRLRVVGRCNGDAGNGTQSSPCRIRQQIGELRGVVQLGIRVDACLKLRPKRGEFQYFPIELRKREFRQIPNSGWGGSLSRVPAVAAVAARRSIFLLRPQSALGSCPGFQKTPPALRPVFSCGVSLSGLQVLLPLRLKGVRLTEGRFRQLQLATQQVVIDRVDTEFFQFSQETVQSDLVSGELPRQCLCCCGHSSRILRISVGRCLSDPARRTNVKNRSRVLYARDTQVQFARRSIVRQMRVDCMM</sequence>
<dbReference type="EMBL" id="JYDI01000047">
    <property type="protein sequence ID" value="KRY56103.1"/>
    <property type="molecule type" value="Genomic_DNA"/>
</dbReference>
<dbReference type="OrthoDB" id="10301271at2759"/>
<accession>A0A0V1D3V8</accession>
<feature type="region of interest" description="Disordered" evidence="1">
    <location>
        <begin position="1"/>
        <end position="26"/>
    </location>
</feature>
<feature type="compositionally biased region" description="Polar residues" evidence="1">
    <location>
        <begin position="9"/>
        <end position="26"/>
    </location>
</feature>
<comment type="caution">
    <text evidence="3">The sequence shown here is derived from an EMBL/GenBank/DDBJ whole genome shotgun (WGS) entry which is preliminary data.</text>
</comment>
<evidence type="ECO:0000256" key="1">
    <source>
        <dbReference type="SAM" id="MobiDB-lite"/>
    </source>
</evidence>
<proteinExistence type="predicted"/>
<evidence type="ECO:0000313" key="2">
    <source>
        <dbReference type="EMBL" id="KRY50148.1"/>
    </source>
</evidence>
<name>A0A0V1D3V8_TRIBR</name>
<dbReference type="AlphaFoldDB" id="A0A0V1D3V8"/>
<dbReference type="Proteomes" id="UP000054653">
    <property type="component" value="Unassembled WGS sequence"/>
</dbReference>
<organism evidence="3 4">
    <name type="scientific">Trichinella britovi</name>
    <name type="common">Parasitic roundworm</name>
    <dbReference type="NCBI Taxonomy" id="45882"/>
    <lineage>
        <taxon>Eukaryota</taxon>
        <taxon>Metazoa</taxon>
        <taxon>Ecdysozoa</taxon>
        <taxon>Nematoda</taxon>
        <taxon>Enoplea</taxon>
        <taxon>Dorylaimia</taxon>
        <taxon>Trichinellida</taxon>
        <taxon>Trichinellidae</taxon>
        <taxon>Trichinella</taxon>
    </lineage>
</organism>